<protein>
    <submittedName>
        <fullName evidence="1">Uncharacterized protein</fullName>
    </submittedName>
</protein>
<dbReference type="AlphaFoldDB" id="A0A6N3HDD6"/>
<name>A0A6N3HDD6_PARDI</name>
<accession>A0A6N3HDD6</accession>
<reference evidence="1" key="1">
    <citation type="submission" date="2019-11" db="EMBL/GenBank/DDBJ databases">
        <authorList>
            <person name="Feng L."/>
        </authorList>
    </citation>
    <scope>NUCLEOTIDE SEQUENCE</scope>
    <source>
        <strain evidence="1">PdistasonisLFYP31</strain>
    </source>
</reference>
<sequence length="43" mass="4734">MARIIILGLRNGFSRVKIGFLGLRNGFAALKVPSYAKEITFHG</sequence>
<organism evidence="1">
    <name type="scientific">Parabacteroides distasonis</name>
    <dbReference type="NCBI Taxonomy" id="823"/>
    <lineage>
        <taxon>Bacteria</taxon>
        <taxon>Pseudomonadati</taxon>
        <taxon>Bacteroidota</taxon>
        <taxon>Bacteroidia</taxon>
        <taxon>Bacteroidales</taxon>
        <taxon>Tannerellaceae</taxon>
        <taxon>Parabacteroides</taxon>
    </lineage>
</organism>
<gene>
    <name evidence="1" type="ORF">PDLFYP31_03834</name>
</gene>
<evidence type="ECO:0000313" key="1">
    <source>
        <dbReference type="EMBL" id="VYU74333.1"/>
    </source>
</evidence>
<dbReference type="EMBL" id="CACRUW010000029">
    <property type="protein sequence ID" value="VYU74333.1"/>
    <property type="molecule type" value="Genomic_DNA"/>
</dbReference>
<proteinExistence type="predicted"/>